<dbReference type="AlphaFoldDB" id="A0A382NF03"/>
<reference evidence="1" key="1">
    <citation type="submission" date="2018-05" db="EMBL/GenBank/DDBJ databases">
        <authorList>
            <person name="Lanie J.A."/>
            <person name="Ng W.-L."/>
            <person name="Kazmierczak K.M."/>
            <person name="Andrzejewski T.M."/>
            <person name="Davidsen T.M."/>
            <person name="Wayne K.J."/>
            <person name="Tettelin H."/>
            <person name="Glass J.I."/>
            <person name="Rusch D."/>
            <person name="Podicherti R."/>
            <person name="Tsui H.-C.T."/>
            <person name="Winkler M.E."/>
        </authorList>
    </citation>
    <scope>NUCLEOTIDE SEQUENCE</scope>
</reference>
<accession>A0A382NF03</accession>
<feature type="non-terminal residue" evidence="1">
    <location>
        <position position="314"/>
    </location>
</feature>
<sequence length="314" mass="34750">VELATFSRDEGGTTLETVVSCGPDGLSAEHRIDGEPVEPETAGLTFPWAFEIYHRVVAAVAVDGVDYLFDGGWWIEDRESDSCAPHEPPVWEDFADGGQIVVTEILWEKADFRDIACPGFLPDAKEGWGDADTCTLDFDHVRRATVDGRLLEIGFDCGPFGVGEVWWVVDGTMVSNRYYHPPEFTEDEYEEFILEPMRDRYGDTVYDYVAQVIRLDGEVYVFDIGRVRIDLNLEAALKRDNCALVDWSGPPVAFEGVTPGQLIWQTGWMVDAGLAGPECAGHGRGGYSSCDRDVTYIEASGADLGLIFRLSSQP</sequence>
<dbReference type="EMBL" id="UINC01099658">
    <property type="protein sequence ID" value="SVC59098.1"/>
    <property type="molecule type" value="Genomic_DNA"/>
</dbReference>
<name>A0A382NF03_9ZZZZ</name>
<feature type="non-terminal residue" evidence="1">
    <location>
        <position position="1"/>
    </location>
</feature>
<proteinExistence type="predicted"/>
<organism evidence="1">
    <name type="scientific">marine metagenome</name>
    <dbReference type="NCBI Taxonomy" id="408172"/>
    <lineage>
        <taxon>unclassified sequences</taxon>
        <taxon>metagenomes</taxon>
        <taxon>ecological metagenomes</taxon>
    </lineage>
</organism>
<protein>
    <submittedName>
        <fullName evidence="1">Uncharacterized protein</fullName>
    </submittedName>
</protein>
<evidence type="ECO:0000313" key="1">
    <source>
        <dbReference type="EMBL" id="SVC59098.1"/>
    </source>
</evidence>
<gene>
    <name evidence="1" type="ORF">METZ01_LOCUS311952</name>
</gene>